<proteinExistence type="predicted"/>
<organism evidence="1 2">
    <name type="scientific">Hasllibacter halocynthiae</name>
    <dbReference type="NCBI Taxonomy" id="595589"/>
    <lineage>
        <taxon>Bacteria</taxon>
        <taxon>Pseudomonadati</taxon>
        <taxon>Pseudomonadota</taxon>
        <taxon>Alphaproteobacteria</taxon>
        <taxon>Rhodobacterales</taxon>
        <taxon>Roseobacteraceae</taxon>
        <taxon>Hasllibacter</taxon>
    </lineage>
</organism>
<dbReference type="CDD" id="cd00586">
    <property type="entry name" value="4HBT"/>
    <property type="match status" value="1"/>
</dbReference>
<dbReference type="EMBL" id="PVTT01000002">
    <property type="protein sequence ID" value="PRY92827.1"/>
    <property type="molecule type" value="Genomic_DNA"/>
</dbReference>
<dbReference type="InterPro" id="IPR029069">
    <property type="entry name" value="HotDog_dom_sf"/>
</dbReference>
<dbReference type="SUPFAM" id="SSF54637">
    <property type="entry name" value="Thioesterase/thiol ester dehydrase-isomerase"/>
    <property type="match status" value="1"/>
</dbReference>
<dbReference type="InterPro" id="IPR051490">
    <property type="entry name" value="THEM6_lcsJ_thioesterase"/>
</dbReference>
<protein>
    <submittedName>
        <fullName evidence="1">Acyl-CoA thioesterase FadM</fullName>
    </submittedName>
</protein>
<evidence type="ECO:0000313" key="1">
    <source>
        <dbReference type="EMBL" id="PRY92827.1"/>
    </source>
</evidence>
<evidence type="ECO:0000313" key="2">
    <source>
        <dbReference type="Proteomes" id="UP000238801"/>
    </source>
</evidence>
<dbReference type="RefSeq" id="WP_106160490.1">
    <property type="nucleotide sequence ID" value="NZ_PVTT01000002.1"/>
</dbReference>
<accession>A0A2T0X1N4</accession>
<sequence>MYPVIRMAKELWKFRSAPPLALGEAHVSHHVCWPQDIDVWMELNNGRTLTLYDLGRVVLFQRMGFPRVMRERRWAGTILGGSTRYRKRVRMGDRIEMRSRIVGWDARFSYAEQSMRVKGVTTSHALLRMGVTSKEGLVPSVEVEQALGLGPSPALPEWISAWAEADGARPWPPMEGAATPEA</sequence>
<dbReference type="PANTHER" id="PTHR12475:SF4">
    <property type="entry name" value="PROTEIN THEM6"/>
    <property type="match status" value="1"/>
</dbReference>
<dbReference type="Gene3D" id="3.10.129.10">
    <property type="entry name" value="Hotdog Thioesterase"/>
    <property type="match status" value="1"/>
</dbReference>
<reference evidence="1 2" key="1">
    <citation type="submission" date="2018-03" db="EMBL/GenBank/DDBJ databases">
        <title>Genomic Encyclopedia of Archaeal and Bacterial Type Strains, Phase II (KMG-II): from individual species to whole genera.</title>
        <authorList>
            <person name="Goeker M."/>
        </authorList>
    </citation>
    <scope>NUCLEOTIDE SEQUENCE [LARGE SCALE GENOMIC DNA]</scope>
    <source>
        <strain evidence="1 2">DSM 29318</strain>
    </source>
</reference>
<gene>
    <name evidence="1" type="ORF">BCF33_1688</name>
</gene>
<dbReference type="PANTHER" id="PTHR12475">
    <property type="match status" value="1"/>
</dbReference>
<dbReference type="AlphaFoldDB" id="A0A2T0X1N4"/>
<dbReference type="OrthoDB" id="3727779at2"/>
<dbReference type="Pfam" id="PF13279">
    <property type="entry name" value="4HBT_2"/>
    <property type="match status" value="1"/>
</dbReference>
<name>A0A2T0X1N4_9RHOB</name>
<keyword evidence="2" id="KW-1185">Reference proteome</keyword>
<comment type="caution">
    <text evidence="1">The sequence shown here is derived from an EMBL/GenBank/DDBJ whole genome shotgun (WGS) entry which is preliminary data.</text>
</comment>
<dbReference type="Proteomes" id="UP000238801">
    <property type="component" value="Unassembled WGS sequence"/>
</dbReference>